<proteinExistence type="predicted"/>
<sequence>MRLPIVSLFAFAPAALAALGNDAPPRALTSAPSSVAESTLTAPQSTSLHIPVTTPPSSFLTSIISPNSTVAANSTRTSRTRKPHTEPIPIFSSRCDCPNLATVAYPCWATDALQRCEFEELHSFVCWTSAARGCPTPTRSCRSFFTPQPVTGRHPCDIGMGNPPEPTAIMTSTLADLTSATLEPTA</sequence>
<dbReference type="AlphaFoldDB" id="A0A9W4XX19"/>
<name>A0A9W4XX19_9PLEO</name>
<comment type="caution">
    <text evidence="2">The sequence shown here is derived from an EMBL/GenBank/DDBJ whole genome shotgun (WGS) entry which is preliminary data.</text>
</comment>
<keyword evidence="3" id="KW-1185">Reference proteome</keyword>
<dbReference type="Proteomes" id="UP001152607">
    <property type="component" value="Unassembled WGS sequence"/>
</dbReference>
<accession>A0A9W4XX19</accession>
<protein>
    <submittedName>
        <fullName evidence="2">Uncharacterized protein</fullName>
    </submittedName>
</protein>
<evidence type="ECO:0000313" key="3">
    <source>
        <dbReference type="Proteomes" id="UP001152607"/>
    </source>
</evidence>
<dbReference type="OrthoDB" id="3692961at2759"/>
<keyword evidence="1" id="KW-0732">Signal</keyword>
<feature type="signal peptide" evidence="1">
    <location>
        <begin position="1"/>
        <end position="17"/>
    </location>
</feature>
<organism evidence="2 3">
    <name type="scientific">Periconia digitata</name>
    <dbReference type="NCBI Taxonomy" id="1303443"/>
    <lineage>
        <taxon>Eukaryota</taxon>
        <taxon>Fungi</taxon>
        <taxon>Dikarya</taxon>
        <taxon>Ascomycota</taxon>
        <taxon>Pezizomycotina</taxon>
        <taxon>Dothideomycetes</taxon>
        <taxon>Pleosporomycetidae</taxon>
        <taxon>Pleosporales</taxon>
        <taxon>Massarineae</taxon>
        <taxon>Periconiaceae</taxon>
        <taxon>Periconia</taxon>
    </lineage>
</organism>
<dbReference type="EMBL" id="CAOQHR010000007">
    <property type="protein sequence ID" value="CAI6336937.1"/>
    <property type="molecule type" value="Genomic_DNA"/>
</dbReference>
<feature type="chain" id="PRO_5040726794" evidence="1">
    <location>
        <begin position="18"/>
        <end position="186"/>
    </location>
</feature>
<reference evidence="2" key="1">
    <citation type="submission" date="2023-01" db="EMBL/GenBank/DDBJ databases">
        <authorList>
            <person name="Van Ghelder C."/>
            <person name="Rancurel C."/>
        </authorList>
    </citation>
    <scope>NUCLEOTIDE SEQUENCE</scope>
    <source>
        <strain evidence="2">CNCM I-4278</strain>
    </source>
</reference>
<evidence type="ECO:0000313" key="2">
    <source>
        <dbReference type="EMBL" id="CAI6336937.1"/>
    </source>
</evidence>
<gene>
    <name evidence="2" type="ORF">PDIGIT_LOCUS10043</name>
</gene>
<evidence type="ECO:0000256" key="1">
    <source>
        <dbReference type="SAM" id="SignalP"/>
    </source>
</evidence>